<comment type="cofactor">
    <cofactor evidence="1 12 14">
        <name>FMN</name>
        <dbReference type="ChEBI" id="CHEBI:58210"/>
    </cofactor>
</comment>
<dbReference type="InterPro" id="IPR018517">
    <property type="entry name" value="tRNA_hU_synthase_CS"/>
</dbReference>
<dbReference type="GO" id="GO:0017150">
    <property type="term" value="F:tRNA dihydrouridine synthase activity"/>
    <property type="evidence" value="ECO:0007669"/>
    <property type="project" value="InterPro"/>
</dbReference>
<evidence type="ECO:0000256" key="12">
    <source>
        <dbReference type="PIRNR" id="PIRNR006621"/>
    </source>
</evidence>
<dbReference type="OrthoDB" id="10262250at2759"/>
<name>A0A2T9YVH4_9FUNG</name>
<dbReference type="InterPro" id="IPR004653">
    <property type="entry name" value="DusA"/>
</dbReference>
<comment type="catalytic activity">
    <reaction evidence="11">
        <text>a 5,6-dihydrouridine in mRNA + NADP(+) = a uridine in mRNA + NADPH + H(+)</text>
        <dbReference type="Rhea" id="RHEA:69855"/>
        <dbReference type="Rhea" id="RHEA-COMP:14658"/>
        <dbReference type="Rhea" id="RHEA-COMP:17789"/>
        <dbReference type="ChEBI" id="CHEBI:15378"/>
        <dbReference type="ChEBI" id="CHEBI:57783"/>
        <dbReference type="ChEBI" id="CHEBI:58349"/>
        <dbReference type="ChEBI" id="CHEBI:65315"/>
        <dbReference type="ChEBI" id="CHEBI:74443"/>
    </reaction>
    <physiologicalReaction direction="right-to-left" evidence="11">
        <dbReference type="Rhea" id="RHEA:69857"/>
    </physiologicalReaction>
</comment>
<evidence type="ECO:0000256" key="1">
    <source>
        <dbReference type="ARBA" id="ARBA00001917"/>
    </source>
</evidence>
<dbReference type="PIRSF" id="PIRSF006621">
    <property type="entry name" value="Dus"/>
    <property type="match status" value="1"/>
</dbReference>
<evidence type="ECO:0000256" key="6">
    <source>
        <dbReference type="ARBA" id="ARBA00022694"/>
    </source>
</evidence>
<dbReference type="PANTHER" id="PTHR42907">
    <property type="entry name" value="FMN-LINKED OXIDOREDUCTASES SUPERFAMILY PROTEIN"/>
    <property type="match status" value="1"/>
</dbReference>
<protein>
    <recommendedName>
        <fullName evidence="12">tRNA-dihydrouridine synthase</fullName>
        <ecNumber evidence="12">1.3.1.-</ecNumber>
    </recommendedName>
</protein>
<keyword evidence="6 12" id="KW-0819">tRNA processing</keyword>
<evidence type="ECO:0000313" key="16">
    <source>
        <dbReference type="EMBL" id="PVU96338.1"/>
    </source>
</evidence>
<feature type="binding site" evidence="14">
    <location>
        <begin position="203"/>
        <end position="204"/>
    </location>
    <ligand>
        <name>FMN</name>
        <dbReference type="ChEBI" id="CHEBI:58210"/>
    </ligand>
</feature>
<evidence type="ECO:0000313" key="17">
    <source>
        <dbReference type="Proteomes" id="UP000245383"/>
    </source>
</evidence>
<reference evidence="16 17" key="1">
    <citation type="journal article" date="2018" name="MBio">
        <title>Comparative Genomics Reveals the Core Gene Toolbox for the Fungus-Insect Symbiosis.</title>
        <authorList>
            <person name="Wang Y."/>
            <person name="Stata M."/>
            <person name="Wang W."/>
            <person name="Stajich J.E."/>
            <person name="White M.M."/>
            <person name="Moncalvo J.M."/>
        </authorList>
    </citation>
    <scope>NUCLEOTIDE SEQUENCE [LARGE SCALE GENOMIC DNA]</scope>
    <source>
        <strain evidence="16 17">SWE-8-4</strain>
    </source>
</reference>
<dbReference type="GO" id="GO:0106414">
    <property type="term" value="F:mRNA dihydrouridine synthase activity"/>
    <property type="evidence" value="ECO:0007669"/>
    <property type="project" value="RHEA"/>
</dbReference>
<dbReference type="InterPro" id="IPR035587">
    <property type="entry name" value="DUS-like_FMN-bd"/>
</dbReference>
<keyword evidence="4 12" id="KW-0288">FMN</keyword>
<feature type="domain" description="DUS-like FMN-binding" evidence="15">
    <location>
        <begin position="11"/>
        <end position="221"/>
    </location>
</feature>
<feature type="binding site" evidence="14">
    <location>
        <begin position="181"/>
        <end position="183"/>
    </location>
    <ligand>
        <name>FMN</name>
        <dbReference type="ChEBI" id="CHEBI:58210"/>
    </ligand>
</feature>
<evidence type="ECO:0000256" key="11">
    <source>
        <dbReference type="ARBA" id="ARBA00049447"/>
    </source>
</evidence>
<evidence type="ECO:0000256" key="9">
    <source>
        <dbReference type="ARBA" id="ARBA00023002"/>
    </source>
</evidence>
<accession>A0A2T9YVH4</accession>
<dbReference type="EMBL" id="MBFR01000035">
    <property type="protein sequence ID" value="PVU96338.1"/>
    <property type="molecule type" value="Genomic_DNA"/>
</dbReference>
<dbReference type="CDD" id="cd02801">
    <property type="entry name" value="DUS_like_FMN"/>
    <property type="match status" value="1"/>
</dbReference>
<feature type="binding site" evidence="14">
    <location>
        <position position="37"/>
    </location>
    <ligand>
        <name>FMN</name>
        <dbReference type="ChEBI" id="CHEBI:58210"/>
    </ligand>
</feature>
<evidence type="ECO:0000256" key="10">
    <source>
        <dbReference type="ARBA" id="ARBA00048342"/>
    </source>
</evidence>
<keyword evidence="2" id="KW-0820">tRNA-binding</keyword>
<evidence type="ECO:0000256" key="3">
    <source>
        <dbReference type="ARBA" id="ARBA00022630"/>
    </source>
</evidence>
<keyword evidence="3 12" id="KW-0285">Flavoprotein</keyword>
<keyword evidence="14" id="KW-0547">Nucleotide-binding</keyword>
<feature type="binding site" evidence="14">
    <location>
        <position position="141"/>
    </location>
    <ligand>
        <name>FMN</name>
        <dbReference type="ChEBI" id="CHEBI:58210"/>
    </ligand>
</feature>
<dbReference type="AlphaFoldDB" id="A0A2T9YVH4"/>
<sequence>MHHANAFVLGQMVEGNNKFYQNIPVMNKQWGSNLVVQIGTCCPNEAALATERLVRAGANEINLNVGCPSDNVQSGKFGCVLMKDPRRVAQICKSMVDAADNKANISVKCRIGVDNEESVEFLYNFIETVSLIGGIKLFIIHARRAWLKGLSPKQNRSIPQLNYNLVNECTRLFSDLAFVLNGGISDVESIEDHLETMDGVMLGRKIMNDPWFLQKLDRDLYGVNEFPNHDDIFKDYLRYADEIQEKYSCRSTVLAKPAFAFFNGAKARAFRGNLTKLLSKAKMSSNDPAFNSNSVKFSTLVHESIEQSKRDFLKTYKPNMPTL</sequence>
<proteinExistence type="inferred from homology"/>
<dbReference type="InterPro" id="IPR001269">
    <property type="entry name" value="DUS_fam"/>
</dbReference>
<dbReference type="Gene3D" id="3.20.20.70">
    <property type="entry name" value="Aldolase class I"/>
    <property type="match status" value="1"/>
</dbReference>
<dbReference type="STRING" id="133385.A0A2T9YVH4"/>
<evidence type="ECO:0000256" key="7">
    <source>
        <dbReference type="ARBA" id="ARBA00022857"/>
    </source>
</evidence>
<evidence type="ECO:0000256" key="14">
    <source>
        <dbReference type="PIRSR" id="PIRSR006621-2"/>
    </source>
</evidence>
<dbReference type="InterPro" id="IPR013785">
    <property type="entry name" value="Aldolase_TIM"/>
</dbReference>
<organism evidence="16 17">
    <name type="scientific">Smittium simulii</name>
    <dbReference type="NCBI Taxonomy" id="133385"/>
    <lineage>
        <taxon>Eukaryota</taxon>
        <taxon>Fungi</taxon>
        <taxon>Fungi incertae sedis</taxon>
        <taxon>Zoopagomycota</taxon>
        <taxon>Kickxellomycotina</taxon>
        <taxon>Harpellomycetes</taxon>
        <taxon>Harpellales</taxon>
        <taxon>Legeriomycetaceae</taxon>
        <taxon>Smittium</taxon>
    </lineage>
</organism>
<keyword evidence="8" id="KW-0694">RNA-binding</keyword>
<dbReference type="PANTHER" id="PTHR42907:SF1">
    <property type="entry name" value="FMN-LINKED OXIDOREDUCTASES SUPERFAMILY PROTEIN"/>
    <property type="match status" value="1"/>
</dbReference>
<dbReference type="SUPFAM" id="SSF51395">
    <property type="entry name" value="FMN-linked oxidoreductases"/>
    <property type="match status" value="1"/>
</dbReference>
<keyword evidence="5" id="KW-0507">mRNA processing</keyword>
<evidence type="ECO:0000256" key="13">
    <source>
        <dbReference type="PIRSR" id="PIRSR006621-1"/>
    </source>
</evidence>
<dbReference type="Proteomes" id="UP000245383">
    <property type="component" value="Unassembled WGS sequence"/>
</dbReference>
<dbReference type="GO" id="GO:0006397">
    <property type="term" value="P:mRNA processing"/>
    <property type="evidence" value="ECO:0007669"/>
    <property type="project" value="UniProtKB-KW"/>
</dbReference>
<comment type="catalytic activity">
    <reaction evidence="10">
        <text>a 5,6-dihydrouridine in mRNA + NAD(+) = a uridine in mRNA + NADH + H(+)</text>
        <dbReference type="Rhea" id="RHEA:69851"/>
        <dbReference type="Rhea" id="RHEA-COMP:14658"/>
        <dbReference type="Rhea" id="RHEA-COMP:17789"/>
        <dbReference type="ChEBI" id="CHEBI:15378"/>
        <dbReference type="ChEBI" id="CHEBI:57540"/>
        <dbReference type="ChEBI" id="CHEBI:57945"/>
        <dbReference type="ChEBI" id="CHEBI:65315"/>
        <dbReference type="ChEBI" id="CHEBI:74443"/>
    </reaction>
    <physiologicalReaction direction="right-to-left" evidence="10">
        <dbReference type="Rhea" id="RHEA:69853"/>
    </physiologicalReaction>
</comment>
<feature type="active site" description="Proton donor" evidence="13">
    <location>
        <position position="67"/>
    </location>
</feature>
<comment type="function">
    <text evidence="12">Catalyzes the synthesis of dihydrouridine, a modified base found in the D-loop of most tRNAs.</text>
</comment>
<evidence type="ECO:0000256" key="8">
    <source>
        <dbReference type="ARBA" id="ARBA00022884"/>
    </source>
</evidence>
<dbReference type="Pfam" id="PF01207">
    <property type="entry name" value="Dus"/>
    <property type="match status" value="1"/>
</dbReference>
<evidence type="ECO:0000256" key="5">
    <source>
        <dbReference type="ARBA" id="ARBA00022664"/>
    </source>
</evidence>
<dbReference type="GO" id="GO:0000049">
    <property type="term" value="F:tRNA binding"/>
    <property type="evidence" value="ECO:0007669"/>
    <property type="project" value="UniProtKB-KW"/>
</dbReference>
<keyword evidence="7" id="KW-0521">NADP</keyword>
<evidence type="ECO:0000256" key="4">
    <source>
        <dbReference type="ARBA" id="ARBA00022643"/>
    </source>
</evidence>
<feature type="binding site" evidence="14">
    <location>
        <position position="108"/>
    </location>
    <ligand>
        <name>FMN</name>
        <dbReference type="ChEBI" id="CHEBI:58210"/>
    </ligand>
</feature>
<comment type="caution">
    <text evidence="16">The sequence shown here is derived from an EMBL/GenBank/DDBJ whole genome shotgun (WGS) entry which is preliminary data.</text>
</comment>
<keyword evidence="9 12" id="KW-0560">Oxidoreductase</keyword>
<evidence type="ECO:0000259" key="15">
    <source>
        <dbReference type="Pfam" id="PF01207"/>
    </source>
</evidence>
<comment type="similarity">
    <text evidence="12">Belongs to the dus family.</text>
</comment>
<evidence type="ECO:0000256" key="2">
    <source>
        <dbReference type="ARBA" id="ARBA00022555"/>
    </source>
</evidence>
<dbReference type="PROSITE" id="PS01136">
    <property type="entry name" value="UPF0034"/>
    <property type="match status" value="1"/>
</dbReference>
<dbReference type="GO" id="GO:0050660">
    <property type="term" value="F:flavin adenine dinucleotide binding"/>
    <property type="evidence" value="ECO:0007669"/>
    <property type="project" value="InterPro"/>
</dbReference>
<gene>
    <name evidence="16" type="ORF">BB561_001246</name>
</gene>
<dbReference type="EC" id="1.3.1.-" evidence="12"/>
<keyword evidence="17" id="KW-1185">Reference proteome</keyword>